<keyword evidence="3" id="KW-1185">Reference proteome</keyword>
<dbReference type="Gene3D" id="1.10.3520.10">
    <property type="entry name" value="Glycolipid transfer protein"/>
    <property type="match status" value="1"/>
</dbReference>
<dbReference type="EMBL" id="JBBWWR010000003">
    <property type="protein sequence ID" value="KAK8969087.1"/>
    <property type="molecule type" value="Genomic_DNA"/>
</dbReference>
<dbReference type="PANTHER" id="PTHR10219:SF28">
    <property type="entry name" value="ACD11 HOMOLOG PROTEIN"/>
    <property type="match status" value="1"/>
</dbReference>
<evidence type="ECO:0000259" key="1">
    <source>
        <dbReference type="Pfam" id="PF08718"/>
    </source>
</evidence>
<dbReference type="Pfam" id="PF08718">
    <property type="entry name" value="GLTP"/>
    <property type="match status" value="1"/>
</dbReference>
<evidence type="ECO:0000313" key="2">
    <source>
        <dbReference type="EMBL" id="KAK8969087.1"/>
    </source>
</evidence>
<proteinExistence type="predicted"/>
<gene>
    <name evidence="2" type="ORF">KSP40_PGU013590</name>
</gene>
<dbReference type="Proteomes" id="UP001412067">
    <property type="component" value="Unassembled WGS sequence"/>
</dbReference>
<feature type="domain" description="Glycolipid transfer protein" evidence="1">
    <location>
        <begin position="46"/>
        <end position="182"/>
    </location>
</feature>
<dbReference type="InterPro" id="IPR036497">
    <property type="entry name" value="GLTP_sf"/>
</dbReference>
<sequence length="219" mass="24461">MEGACSSSSSSPFKDAEMEAQTPLTAVAEAFEDLGRSWDCRSEELQVEPFVFACSHVAELFGCLGFAFKFAQIEYVSKVNGLLEASKLFDNLSNILDNDVKNDVVRKPGSHSRNLRRVRLGLDLLRTMFEQFLSSEEISPKEAASSAYAQVCAPFHTWAIRTAVGAGMCTLPTRDHLLLKLGDTDESVEREMRRYIVATSAVIDYIDNLYLSRNITLDW</sequence>
<accession>A0ABR2MY02</accession>
<protein>
    <recommendedName>
        <fullName evidence="1">Glycolipid transfer protein domain-containing protein</fullName>
    </recommendedName>
</protein>
<dbReference type="PANTHER" id="PTHR10219">
    <property type="entry name" value="GLYCOLIPID TRANSFER PROTEIN-RELATED"/>
    <property type="match status" value="1"/>
</dbReference>
<dbReference type="InterPro" id="IPR014830">
    <property type="entry name" value="Glycolipid_transfer_prot_dom"/>
</dbReference>
<reference evidence="2 3" key="1">
    <citation type="journal article" date="2022" name="Nat. Plants">
        <title>Genomes of leafy and leafless Platanthera orchids illuminate the evolution of mycoheterotrophy.</title>
        <authorList>
            <person name="Li M.H."/>
            <person name="Liu K.W."/>
            <person name="Li Z."/>
            <person name="Lu H.C."/>
            <person name="Ye Q.L."/>
            <person name="Zhang D."/>
            <person name="Wang J.Y."/>
            <person name="Li Y.F."/>
            <person name="Zhong Z.M."/>
            <person name="Liu X."/>
            <person name="Yu X."/>
            <person name="Liu D.K."/>
            <person name="Tu X.D."/>
            <person name="Liu B."/>
            <person name="Hao Y."/>
            <person name="Liao X.Y."/>
            <person name="Jiang Y.T."/>
            <person name="Sun W.H."/>
            <person name="Chen J."/>
            <person name="Chen Y.Q."/>
            <person name="Ai Y."/>
            <person name="Zhai J.W."/>
            <person name="Wu S.S."/>
            <person name="Zhou Z."/>
            <person name="Hsiao Y.Y."/>
            <person name="Wu W.L."/>
            <person name="Chen Y.Y."/>
            <person name="Lin Y.F."/>
            <person name="Hsu J.L."/>
            <person name="Li C.Y."/>
            <person name="Wang Z.W."/>
            <person name="Zhao X."/>
            <person name="Zhong W.Y."/>
            <person name="Ma X.K."/>
            <person name="Ma L."/>
            <person name="Huang J."/>
            <person name="Chen G.Z."/>
            <person name="Huang M.Z."/>
            <person name="Huang L."/>
            <person name="Peng D.H."/>
            <person name="Luo Y.B."/>
            <person name="Zou S.Q."/>
            <person name="Chen S.P."/>
            <person name="Lan S."/>
            <person name="Tsai W.C."/>
            <person name="Van de Peer Y."/>
            <person name="Liu Z.J."/>
        </authorList>
    </citation>
    <scope>NUCLEOTIDE SEQUENCE [LARGE SCALE GENOMIC DNA]</scope>
    <source>
        <strain evidence="2">Lor288</strain>
    </source>
</reference>
<dbReference type="SUPFAM" id="SSF110004">
    <property type="entry name" value="Glycolipid transfer protein, GLTP"/>
    <property type="match status" value="1"/>
</dbReference>
<name>A0ABR2MY02_9ASPA</name>
<evidence type="ECO:0000313" key="3">
    <source>
        <dbReference type="Proteomes" id="UP001412067"/>
    </source>
</evidence>
<comment type="caution">
    <text evidence="2">The sequence shown here is derived from an EMBL/GenBank/DDBJ whole genome shotgun (WGS) entry which is preliminary data.</text>
</comment>
<organism evidence="2 3">
    <name type="scientific">Platanthera guangdongensis</name>
    <dbReference type="NCBI Taxonomy" id="2320717"/>
    <lineage>
        <taxon>Eukaryota</taxon>
        <taxon>Viridiplantae</taxon>
        <taxon>Streptophyta</taxon>
        <taxon>Embryophyta</taxon>
        <taxon>Tracheophyta</taxon>
        <taxon>Spermatophyta</taxon>
        <taxon>Magnoliopsida</taxon>
        <taxon>Liliopsida</taxon>
        <taxon>Asparagales</taxon>
        <taxon>Orchidaceae</taxon>
        <taxon>Orchidoideae</taxon>
        <taxon>Orchideae</taxon>
        <taxon>Orchidinae</taxon>
        <taxon>Platanthera</taxon>
    </lineage>
</organism>